<feature type="transmembrane region" description="Helical" evidence="1">
    <location>
        <begin position="266"/>
        <end position="284"/>
    </location>
</feature>
<feature type="transmembrane region" description="Helical" evidence="1">
    <location>
        <begin position="321"/>
        <end position="351"/>
    </location>
</feature>
<name>A0A1Y5TF10_9RHOB</name>
<dbReference type="EMBL" id="FWFZ01000014">
    <property type="protein sequence ID" value="SLN60421.1"/>
    <property type="molecule type" value="Genomic_DNA"/>
</dbReference>
<evidence type="ECO:0000256" key="2">
    <source>
        <dbReference type="SAM" id="SignalP"/>
    </source>
</evidence>
<sequence>MRLSFFSTAKVRLAAVLSTALALMLAIVTPAAAHEVLPSIGDMEQTDGQLTFTIEANIESFVAGIDLEGLEDTNAAENAETYDQLRALGPAALEERFRSFWPQMKEQITLRVDGGDTDVSLQSVSVPETGDVDVIRTSTFVFTSYLPEGAQTVEMGWDAHLGVLVLRQQGVEAPYDGYLDNGAISEPIALGGGNQATPWETFFGYIPVGIDHIVPLGLDHILFVLGLFFLAPRLAPLLWQVSAFTLAHTISLALAALGLVNVPGYIVEPLIAASIVYVAVENIWRSGALSPWRPAVIFCFGLLHGLGFASVLAEFGLPDNAFIPALIGFNIGVEIGQLMVISVAFLIVVAAMRSSARGSADKGMGAIYLGLAVIAVPALAIPVSQLGPDLIEGLAPLLVAGAIMLGFSAAAVNAEGQDTYPRIVAMPASVLIALVGSWWVVERVFL</sequence>
<proteinExistence type="predicted"/>
<reference evidence="3 4" key="1">
    <citation type="submission" date="2017-03" db="EMBL/GenBank/DDBJ databases">
        <authorList>
            <person name="Afonso C.L."/>
            <person name="Miller P.J."/>
            <person name="Scott M.A."/>
            <person name="Spackman E."/>
            <person name="Goraichik I."/>
            <person name="Dimitrov K.M."/>
            <person name="Suarez D.L."/>
            <person name="Swayne D.E."/>
        </authorList>
    </citation>
    <scope>NUCLEOTIDE SEQUENCE [LARGE SCALE GENOMIC DNA]</scope>
    <source>
        <strain evidence="3 4">CECT 7023</strain>
    </source>
</reference>
<dbReference type="OrthoDB" id="9808870at2"/>
<dbReference type="Proteomes" id="UP000193900">
    <property type="component" value="Unassembled WGS sequence"/>
</dbReference>
<feature type="transmembrane region" description="Helical" evidence="1">
    <location>
        <begin position="296"/>
        <end position="315"/>
    </location>
</feature>
<feature type="transmembrane region" description="Helical" evidence="1">
    <location>
        <begin position="393"/>
        <end position="412"/>
    </location>
</feature>
<accession>A0A1Y5TF10</accession>
<evidence type="ECO:0000256" key="1">
    <source>
        <dbReference type="SAM" id="Phobius"/>
    </source>
</evidence>
<keyword evidence="1" id="KW-1133">Transmembrane helix</keyword>
<keyword evidence="2" id="KW-0732">Signal</keyword>
<feature type="signal peptide" evidence="2">
    <location>
        <begin position="1"/>
        <end position="33"/>
    </location>
</feature>
<dbReference type="Pfam" id="PF13795">
    <property type="entry name" value="HupE_UreJ_2"/>
    <property type="match status" value="1"/>
</dbReference>
<protein>
    <submittedName>
        <fullName evidence="3">HupE / UreJ protein</fullName>
    </submittedName>
</protein>
<dbReference type="InterPro" id="IPR032809">
    <property type="entry name" value="Put_HupE_UreJ"/>
</dbReference>
<keyword evidence="4" id="KW-1185">Reference proteome</keyword>
<evidence type="ECO:0000313" key="3">
    <source>
        <dbReference type="EMBL" id="SLN60421.1"/>
    </source>
</evidence>
<organism evidence="3 4">
    <name type="scientific">Roseisalinus antarcticus</name>
    <dbReference type="NCBI Taxonomy" id="254357"/>
    <lineage>
        <taxon>Bacteria</taxon>
        <taxon>Pseudomonadati</taxon>
        <taxon>Pseudomonadota</taxon>
        <taxon>Alphaproteobacteria</taxon>
        <taxon>Rhodobacterales</taxon>
        <taxon>Roseobacteraceae</taxon>
        <taxon>Roseisalinus</taxon>
    </lineage>
</organism>
<feature type="transmembrane region" description="Helical" evidence="1">
    <location>
        <begin position="212"/>
        <end position="230"/>
    </location>
</feature>
<feature type="transmembrane region" description="Helical" evidence="1">
    <location>
        <begin position="363"/>
        <end position="381"/>
    </location>
</feature>
<keyword evidence="1" id="KW-0472">Membrane</keyword>
<dbReference type="RefSeq" id="WP_143535562.1">
    <property type="nucleotide sequence ID" value="NZ_FWFZ01000014.1"/>
</dbReference>
<feature type="chain" id="PRO_5012464193" evidence="2">
    <location>
        <begin position="34"/>
        <end position="446"/>
    </location>
</feature>
<feature type="transmembrane region" description="Helical" evidence="1">
    <location>
        <begin position="237"/>
        <end position="260"/>
    </location>
</feature>
<dbReference type="AlphaFoldDB" id="A0A1Y5TF10"/>
<evidence type="ECO:0000313" key="4">
    <source>
        <dbReference type="Proteomes" id="UP000193900"/>
    </source>
</evidence>
<gene>
    <name evidence="3" type="ORF">ROA7023_02805</name>
</gene>
<keyword evidence="1" id="KW-0812">Transmembrane</keyword>
<feature type="transmembrane region" description="Helical" evidence="1">
    <location>
        <begin position="424"/>
        <end position="441"/>
    </location>
</feature>